<feature type="non-terminal residue" evidence="1">
    <location>
        <position position="1"/>
    </location>
</feature>
<dbReference type="OrthoDB" id="192887at2759"/>
<feature type="non-terminal residue" evidence="1">
    <location>
        <position position="50"/>
    </location>
</feature>
<gene>
    <name evidence="1" type="ORF">CROQUDRAFT_31560</name>
</gene>
<protein>
    <submittedName>
        <fullName evidence="1">Uncharacterized protein</fullName>
    </submittedName>
</protein>
<proteinExistence type="predicted"/>
<keyword evidence="2" id="KW-1185">Reference proteome</keyword>
<evidence type="ECO:0000313" key="1">
    <source>
        <dbReference type="EMBL" id="KAG0139026.1"/>
    </source>
</evidence>
<dbReference type="Proteomes" id="UP000886653">
    <property type="component" value="Unassembled WGS sequence"/>
</dbReference>
<reference evidence="1" key="1">
    <citation type="submission" date="2013-11" db="EMBL/GenBank/DDBJ databases">
        <title>Genome sequence of the fusiform rust pathogen reveals effectors for host alternation and coevolution with pine.</title>
        <authorList>
            <consortium name="DOE Joint Genome Institute"/>
            <person name="Smith K."/>
            <person name="Pendleton A."/>
            <person name="Kubisiak T."/>
            <person name="Anderson C."/>
            <person name="Salamov A."/>
            <person name="Aerts A."/>
            <person name="Riley R."/>
            <person name="Clum A."/>
            <person name="Lindquist E."/>
            <person name="Ence D."/>
            <person name="Campbell M."/>
            <person name="Kronenberg Z."/>
            <person name="Feau N."/>
            <person name="Dhillon B."/>
            <person name="Hamelin R."/>
            <person name="Burleigh J."/>
            <person name="Smith J."/>
            <person name="Yandell M."/>
            <person name="Nelson C."/>
            <person name="Grigoriev I."/>
            <person name="Davis J."/>
        </authorList>
    </citation>
    <scope>NUCLEOTIDE SEQUENCE</scope>
    <source>
        <strain evidence="1">G11</strain>
    </source>
</reference>
<organism evidence="1 2">
    <name type="scientific">Cronartium quercuum f. sp. fusiforme G11</name>
    <dbReference type="NCBI Taxonomy" id="708437"/>
    <lineage>
        <taxon>Eukaryota</taxon>
        <taxon>Fungi</taxon>
        <taxon>Dikarya</taxon>
        <taxon>Basidiomycota</taxon>
        <taxon>Pucciniomycotina</taxon>
        <taxon>Pucciniomycetes</taxon>
        <taxon>Pucciniales</taxon>
        <taxon>Coleosporiaceae</taxon>
        <taxon>Cronartium</taxon>
    </lineage>
</organism>
<dbReference type="AlphaFoldDB" id="A0A9P6T4Y9"/>
<sequence length="50" mass="5570">KKFGLLKHIIHEVLSSLSDVFISPLENIYFVTGLLGIDLNKLPTSCTLLK</sequence>
<accession>A0A9P6T4Y9</accession>
<dbReference type="EMBL" id="MU167911">
    <property type="protein sequence ID" value="KAG0139026.1"/>
    <property type="molecule type" value="Genomic_DNA"/>
</dbReference>
<name>A0A9P6T4Y9_9BASI</name>
<evidence type="ECO:0000313" key="2">
    <source>
        <dbReference type="Proteomes" id="UP000886653"/>
    </source>
</evidence>
<comment type="caution">
    <text evidence="1">The sequence shown here is derived from an EMBL/GenBank/DDBJ whole genome shotgun (WGS) entry which is preliminary data.</text>
</comment>